<dbReference type="InterPro" id="IPR036907">
    <property type="entry name" value="5'-Nucleotdase_C_sf"/>
</dbReference>
<evidence type="ECO:0000259" key="2">
    <source>
        <dbReference type="Pfam" id="PF00149"/>
    </source>
</evidence>
<proteinExistence type="inferred from homology"/>
<dbReference type="SUPFAM" id="SSF56300">
    <property type="entry name" value="Metallo-dependent phosphatases"/>
    <property type="match status" value="1"/>
</dbReference>
<dbReference type="GO" id="GO:0008253">
    <property type="term" value="F:5'-nucleotidase activity"/>
    <property type="evidence" value="ECO:0007669"/>
    <property type="project" value="TreeGrafter"/>
</dbReference>
<accession>A0A0C1M5P6</accession>
<dbReference type="PATRIC" id="fig|1614.7.peg.726"/>
<dbReference type="GO" id="GO:0046872">
    <property type="term" value="F:metal ion binding"/>
    <property type="evidence" value="ECO:0007669"/>
    <property type="project" value="InterPro"/>
</dbReference>
<dbReference type="InterPro" id="IPR011240">
    <property type="entry name" value="Pesterase_YunD"/>
</dbReference>
<keyword evidence="4" id="KW-1185">Reference proteome</keyword>
<dbReference type="EMBL" id="JOJZ01000019">
    <property type="protein sequence ID" value="KID41529.1"/>
    <property type="molecule type" value="Genomic_DNA"/>
</dbReference>
<dbReference type="Gene3D" id="3.90.780.10">
    <property type="entry name" value="5'-Nucleotidase, C-terminal domain"/>
    <property type="match status" value="1"/>
</dbReference>
<dbReference type="InterPro" id="IPR006146">
    <property type="entry name" value="5'-Nucleotdase_CS"/>
</dbReference>
<keyword evidence="1" id="KW-0378">Hydrolase</keyword>
<dbReference type="Gene3D" id="3.60.21.10">
    <property type="match status" value="1"/>
</dbReference>
<dbReference type="SUPFAM" id="SSF55816">
    <property type="entry name" value="5'-nucleotidase (syn. UDP-sugar hydrolase), C-terminal domain"/>
    <property type="match status" value="1"/>
</dbReference>
<dbReference type="GO" id="GO:0008768">
    <property type="term" value="F:UDP-sugar diphosphatase activity"/>
    <property type="evidence" value="ECO:0007669"/>
    <property type="project" value="TreeGrafter"/>
</dbReference>
<dbReference type="PRINTS" id="PR01607">
    <property type="entry name" value="APYRASEFAMLY"/>
</dbReference>
<dbReference type="CDD" id="cd00845">
    <property type="entry name" value="MPP_UshA_N_like"/>
    <property type="match status" value="1"/>
</dbReference>
<dbReference type="InterPro" id="IPR029052">
    <property type="entry name" value="Metallo-depent_PP-like"/>
</dbReference>
<feature type="domain" description="Calcineurin-like phosphoesterase" evidence="2">
    <location>
        <begin position="7"/>
        <end position="205"/>
    </location>
</feature>
<dbReference type="OrthoDB" id="9793179at2"/>
<dbReference type="AlphaFoldDB" id="A0A0C1M5P6"/>
<dbReference type="Pfam" id="PF00149">
    <property type="entry name" value="Metallophos"/>
    <property type="match status" value="1"/>
</dbReference>
<comment type="similarity">
    <text evidence="1">Belongs to the 5'-nucleotidase family.</text>
</comment>
<keyword evidence="1" id="KW-0547">Nucleotide-binding</keyword>
<dbReference type="Proteomes" id="UP000031397">
    <property type="component" value="Unassembled WGS sequence"/>
</dbReference>
<dbReference type="InterPro" id="IPR006179">
    <property type="entry name" value="5_nucleotidase/apyrase"/>
</dbReference>
<gene>
    <name evidence="3" type="ORF">LfDm3_0771</name>
</gene>
<dbReference type="GeneID" id="74913437"/>
<organism evidence="3 4">
    <name type="scientific">Fructilactobacillus fructivorans</name>
    <dbReference type="NCBI Taxonomy" id="1614"/>
    <lineage>
        <taxon>Bacteria</taxon>
        <taxon>Bacillati</taxon>
        <taxon>Bacillota</taxon>
        <taxon>Bacilli</taxon>
        <taxon>Lactobacillales</taxon>
        <taxon>Lactobacillaceae</taxon>
        <taxon>Fructilactobacillus</taxon>
    </lineage>
</organism>
<dbReference type="PANTHER" id="PTHR11575">
    <property type="entry name" value="5'-NUCLEOTIDASE-RELATED"/>
    <property type="match status" value="1"/>
</dbReference>
<dbReference type="GO" id="GO:0000166">
    <property type="term" value="F:nucleotide binding"/>
    <property type="evidence" value="ECO:0007669"/>
    <property type="project" value="UniProtKB-KW"/>
</dbReference>
<evidence type="ECO:0000313" key="3">
    <source>
        <dbReference type="EMBL" id="KID41529.1"/>
    </source>
</evidence>
<dbReference type="PIRSF" id="PIRSF036361">
    <property type="entry name" value="YunD"/>
    <property type="match status" value="1"/>
</dbReference>
<sequence length="462" mass="52975">MMDKVAILHTNDLHSHFENWPKIRRFMKLRTKQLEDKGYRVFKVDDGDAIDRSNALTEATSGKANIELMNSVGYDAATIGNNEALTTSHDELAHLYDDANFPVVLDNVIDERTGQLPSWAIPYRDFLLKNNVRVRFMGLTAPYPTYQYMDWNSLPIKSTIERCLTAWKGQYDVLILLSHLGINNDRRIAKAFPEINVIVGGHTHHLLVHGEKVNQTMLTAAEKWGHYVGEITFDVNDDKQVENMKARVYKTSEMKADVKDAEEIEHLEDRGEGILASQRVADIPHTMTTSLTDDNELVDLGLKAIEKKAGTTAAVLNTGLFLGNLDKGVVDKNELHKLLPHSIHVMKSEFYGYNLWEVVMEMEKNKDFLVRFEQKGMGFRGKYFGRLIYDGIRYDPEKKQLFYHDELVEPDKKYTIALIDHYSFIPFFPAISIVGKNDIFYDETLRDVFGDYLAKKFPLKGE</sequence>
<evidence type="ECO:0000256" key="1">
    <source>
        <dbReference type="RuleBase" id="RU362119"/>
    </source>
</evidence>
<dbReference type="PANTHER" id="PTHR11575:SF23">
    <property type="entry name" value="5-NUCLEOTIDASE FAMILY PROTEIN"/>
    <property type="match status" value="1"/>
</dbReference>
<reference evidence="3 4" key="1">
    <citation type="submission" date="2014-06" db="EMBL/GenBank/DDBJ databases">
        <title>Functional and comparative genomic analyses of the Drosophila gut microbiota identify candidate symbiosis factors.</title>
        <authorList>
            <person name="Newell P.D."/>
            <person name="Chaston J.M."/>
            <person name="Douglas A.E."/>
        </authorList>
    </citation>
    <scope>NUCLEOTIDE SEQUENCE [LARGE SCALE GENOMIC DNA]</scope>
    <source>
        <strain evidence="3 4">DmCS_002</strain>
    </source>
</reference>
<protein>
    <submittedName>
        <fullName evidence="3">5'-nucleotidase family protein in cluster with NagD-like phosphatase</fullName>
    </submittedName>
</protein>
<evidence type="ECO:0000313" key="4">
    <source>
        <dbReference type="Proteomes" id="UP000031397"/>
    </source>
</evidence>
<dbReference type="RefSeq" id="WP_039144247.1">
    <property type="nucleotide sequence ID" value="NZ_JOJZ01000019.1"/>
</dbReference>
<dbReference type="GO" id="GO:0009166">
    <property type="term" value="P:nucleotide catabolic process"/>
    <property type="evidence" value="ECO:0007669"/>
    <property type="project" value="InterPro"/>
</dbReference>
<dbReference type="PROSITE" id="PS00785">
    <property type="entry name" value="5_NUCLEOTIDASE_1"/>
    <property type="match status" value="1"/>
</dbReference>
<name>A0A0C1M5P6_9LACO</name>
<dbReference type="GO" id="GO:0030288">
    <property type="term" value="C:outer membrane-bounded periplasmic space"/>
    <property type="evidence" value="ECO:0007669"/>
    <property type="project" value="TreeGrafter"/>
</dbReference>
<comment type="caution">
    <text evidence="3">The sequence shown here is derived from an EMBL/GenBank/DDBJ whole genome shotgun (WGS) entry which is preliminary data.</text>
</comment>
<dbReference type="InterPro" id="IPR004843">
    <property type="entry name" value="Calcineurin-like_PHP"/>
</dbReference>